<dbReference type="InterPro" id="IPR036390">
    <property type="entry name" value="WH_DNA-bd_sf"/>
</dbReference>
<dbReference type="InterPro" id="IPR029063">
    <property type="entry name" value="SAM-dependent_MTases_sf"/>
</dbReference>
<dbReference type="Proteomes" id="UP001501447">
    <property type="component" value="Unassembled WGS sequence"/>
</dbReference>
<feature type="domain" description="O-methyltransferase C-terminal" evidence="4">
    <location>
        <begin position="114"/>
        <end position="321"/>
    </location>
</feature>
<gene>
    <name evidence="6" type="ORF">GCM10009863_29730</name>
</gene>
<dbReference type="Gene3D" id="1.10.10.10">
    <property type="entry name" value="Winged helix-like DNA-binding domain superfamily/Winged helix DNA-binding domain"/>
    <property type="match status" value="1"/>
</dbReference>
<dbReference type="InterPro" id="IPR016461">
    <property type="entry name" value="COMT-like"/>
</dbReference>
<evidence type="ECO:0000256" key="3">
    <source>
        <dbReference type="ARBA" id="ARBA00022691"/>
    </source>
</evidence>
<evidence type="ECO:0000259" key="5">
    <source>
        <dbReference type="Pfam" id="PF08100"/>
    </source>
</evidence>
<protein>
    <submittedName>
        <fullName evidence="6">Methyltransferase</fullName>
    </submittedName>
</protein>
<dbReference type="SUPFAM" id="SSF46785">
    <property type="entry name" value="Winged helix' DNA-binding domain"/>
    <property type="match status" value="1"/>
</dbReference>
<evidence type="ECO:0000313" key="7">
    <source>
        <dbReference type="Proteomes" id="UP001501447"/>
    </source>
</evidence>
<dbReference type="PIRSF" id="PIRSF005739">
    <property type="entry name" value="O-mtase"/>
    <property type="match status" value="1"/>
</dbReference>
<dbReference type="SUPFAM" id="SSF53335">
    <property type="entry name" value="S-adenosyl-L-methionine-dependent methyltransferases"/>
    <property type="match status" value="1"/>
</dbReference>
<dbReference type="GO" id="GO:0008168">
    <property type="term" value="F:methyltransferase activity"/>
    <property type="evidence" value="ECO:0007669"/>
    <property type="project" value="UniProtKB-KW"/>
</dbReference>
<dbReference type="PANTHER" id="PTHR43712">
    <property type="entry name" value="PUTATIVE (AFU_ORTHOLOGUE AFUA_4G14580)-RELATED"/>
    <property type="match status" value="1"/>
</dbReference>
<dbReference type="CDD" id="cd02440">
    <property type="entry name" value="AdoMet_MTases"/>
    <property type="match status" value="1"/>
</dbReference>
<feature type="domain" description="O-methyltransferase dimerisation" evidence="5">
    <location>
        <begin position="20"/>
        <end position="90"/>
    </location>
</feature>
<dbReference type="Gene3D" id="3.40.50.150">
    <property type="entry name" value="Vaccinia Virus protein VP39"/>
    <property type="match status" value="1"/>
</dbReference>
<dbReference type="RefSeq" id="WP_344566052.1">
    <property type="nucleotide sequence ID" value="NZ_BAAARJ010000008.1"/>
</dbReference>
<reference evidence="7" key="1">
    <citation type="journal article" date="2019" name="Int. J. Syst. Evol. Microbiol.">
        <title>The Global Catalogue of Microorganisms (GCM) 10K type strain sequencing project: providing services to taxonomists for standard genome sequencing and annotation.</title>
        <authorList>
            <consortium name="The Broad Institute Genomics Platform"/>
            <consortium name="The Broad Institute Genome Sequencing Center for Infectious Disease"/>
            <person name="Wu L."/>
            <person name="Ma J."/>
        </authorList>
    </citation>
    <scope>NUCLEOTIDE SEQUENCE [LARGE SCALE GENOMIC DNA]</scope>
    <source>
        <strain evidence="7">JCM 16373</strain>
    </source>
</reference>
<dbReference type="Pfam" id="PF00891">
    <property type="entry name" value="Methyltransf_2"/>
    <property type="match status" value="1"/>
</dbReference>
<dbReference type="InterPro" id="IPR036388">
    <property type="entry name" value="WH-like_DNA-bd_sf"/>
</dbReference>
<organism evidence="6 7">
    <name type="scientific">Streptomyces axinellae</name>
    <dbReference type="NCBI Taxonomy" id="552788"/>
    <lineage>
        <taxon>Bacteria</taxon>
        <taxon>Bacillati</taxon>
        <taxon>Actinomycetota</taxon>
        <taxon>Actinomycetes</taxon>
        <taxon>Kitasatosporales</taxon>
        <taxon>Streptomycetaceae</taxon>
        <taxon>Streptomyces</taxon>
    </lineage>
</organism>
<evidence type="ECO:0000256" key="2">
    <source>
        <dbReference type="ARBA" id="ARBA00022679"/>
    </source>
</evidence>
<keyword evidence="2" id="KW-0808">Transferase</keyword>
<evidence type="ECO:0000259" key="4">
    <source>
        <dbReference type="Pfam" id="PF00891"/>
    </source>
</evidence>
<comment type="caution">
    <text evidence="6">The sequence shown here is derived from an EMBL/GenBank/DDBJ whole genome shotgun (WGS) entry which is preliminary data.</text>
</comment>
<keyword evidence="1 6" id="KW-0489">Methyltransferase</keyword>
<keyword evidence="3" id="KW-0949">S-adenosyl-L-methionine</keyword>
<name>A0ABP6CFY3_9ACTN</name>
<dbReference type="GO" id="GO:0032259">
    <property type="term" value="P:methylation"/>
    <property type="evidence" value="ECO:0007669"/>
    <property type="project" value="UniProtKB-KW"/>
</dbReference>
<dbReference type="PROSITE" id="PS51683">
    <property type="entry name" value="SAM_OMT_II"/>
    <property type="match status" value="1"/>
</dbReference>
<evidence type="ECO:0000313" key="6">
    <source>
        <dbReference type="EMBL" id="GAA2614053.1"/>
    </source>
</evidence>
<dbReference type="PANTHER" id="PTHR43712:SF2">
    <property type="entry name" value="O-METHYLTRANSFERASE CICE"/>
    <property type="match status" value="1"/>
</dbReference>
<evidence type="ECO:0000256" key="1">
    <source>
        <dbReference type="ARBA" id="ARBA00022603"/>
    </source>
</evidence>
<dbReference type="Pfam" id="PF08100">
    <property type="entry name" value="Dimerisation"/>
    <property type="match status" value="1"/>
</dbReference>
<dbReference type="InterPro" id="IPR001077">
    <property type="entry name" value="COMT_C"/>
</dbReference>
<accession>A0ABP6CFY3</accession>
<proteinExistence type="predicted"/>
<dbReference type="Gene3D" id="1.10.287.1350">
    <property type="match status" value="1"/>
</dbReference>
<sequence length="340" mass="36447">MPGDVEPLSPTDDLMEMVVGGCTAQAIYTAARLGIADVLAEGPRTADEIAVEVEAHPDGVYRLLRALTTRSIFAEQPGKRFALTPMADALRSDAPNSVRALVLMAGHPITWETWGQLTHSVVTGEPAFWKLRGMRVFEYLARDEEYADLFNQAMTFSSSIEIPTILEAYDFSRFSTIVDVGGGQGRLLAAILQATPEAKGILVDIESVTASAPPVLAEAGVADRCAIQSGSFFDAVPTGGDAYVLKHVLHDWPEAKATEILRSVRASIGESGELLLVALVLPEDDAPHLGKVVDLDLLLEFGGRHRTTEEYRRLLAGAGFELRRVVPTAGAASVVEAVPA</sequence>
<dbReference type="EMBL" id="BAAARJ010000008">
    <property type="protein sequence ID" value="GAA2614053.1"/>
    <property type="molecule type" value="Genomic_DNA"/>
</dbReference>
<keyword evidence="7" id="KW-1185">Reference proteome</keyword>
<dbReference type="InterPro" id="IPR012967">
    <property type="entry name" value="COMT_dimerisation"/>
</dbReference>